<name>A0ABW2EW83_9GAMM</name>
<dbReference type="Pfam" id="PF00171">
    <property type="entry name" value="Aldedh"/>
    <property type="match status" value="1"/>
</dbReference>
<dbReference type="InterPro" id="IPR016162">
    <property type="entry name" value="Ald_DH_N"/>
</dbReference>
<organism evidence="5 6">
    <name type="scientific">Halomonas salifodinae</name>
    <dbReference type="NCBI Taxonomy" id="438745"/>
    <lineage>
        <taxon>Bacteria</taxon>
        <taxon>Pseudomonadati</taxon>
        <taxon>Pseudomonadota</taxon>
        <taxon>Gammaproteobacteria</taxon>
        <taxon>Oceanospirillales</taxon>
        <taxon>Halomonadaceae</taxon>
        <taxon>Halomonas</taxon>
    </lineage>
</organism>
<gene>
    <name evidence="5" type="ORF">ACFQH5_11865</name>
</gene>
<comment type="similarity">
    <text evidence="3">Belongs to the aldehyde dehydrogenase family.</text>
</comment>
<dbReference type="InterPro" id="IPR015590">
    <property type="entry name" value="Aldehyde_DH_dom"/>
</dbReference>
<dbReference type="SUPFAM" id="SSF53720">
    <property type="entry name" value="ALDH-like"/>
    <property type="match status" value="1"/>
</dbReference>
<keyword evidence="6" id="KW-1185">Reference proteome</keyword>
<dbReference type="EMBL" id="JBHSZP010000024">
    <property type="protein sequence ID" value="MFC7090244.1"/>
    <property type="molecule type" value="Genomic_DNA"/>
</dbReference>
<reference evidence="6" key="1">
    <citation type="journal article" date="2019" name="Int. J. Syst. Evol. Microbiol.">
        <title>The Global Catalogue of Microorganisms (GCM) 10K type strain sequencing project: providing services to taxonomists for standard genome sequencing and annotation.</title>
        <authorList>
            <consortium name="The Broad Institute Genomics Platform"/>
            <consortium name="The Broad Institute Genome Sequencing Center for Infectious Disease"/>
            <person name="Wu L."/>
            <person name="Ma J."/>
        </authorList>
    </citation>
    <scope>NUCLEOTIDE SEQUENCE [LARGE SCALE GENOMIC DNA]</scope>
    <source>
        <strain evidence="6">CGMCC 1.13666</strain>
    </source>
</reference>
<evidence type="ECO:0000256" key="1">
    <source>
        <dbReference type="ARBA" id="ARBA00023002"/>
    </source>
</evidence>
<evidence type="ECO:0000313" key="5">
    <source>
        <dbReference type="EMBL" id="MFC7090244.1"/>
    </source>
</evidence>
<dbReference type="Proteomes" id="UP001596411">
    <property type="component" value="Unassembled WGS sequence"/>
</dbReference>
<evidence type="ECO:0000256" key="2">
    <source>
        <dbReference type="PROSITE-ProRule" id="PRU10007"/>
    </source>
</evidence>
<comment type="caution">
    <text evidence="5">The sequence shown here is derived from an EMBL/GenBank/DDBJ whole genome shotgun (WGS) entry which is preliminary data.</text>
</comment>
<dbReference type="InterPro" id="IPR016163">
    <property type="entry name" value="Ald_DH_C"/>
</dbReference>
<dbReference type="InterPro" id="IPR016161">
    <property type="entry name" value="Ald_DH/histidinol_DH"/>
</dbReference>
<dbReference type="Gene3D" id="3.40.605.10">
    <property type="entry name" value="Aldehyde Dehydrogenase, Chain A, domain 1"/>
    <property type="match status" value="1"/>
</dbReference>
<dbReference type="Gene3D" id="3.40.309.10">
    <property type="entry name" value="Aldehyde Dehydrogenase, Chain A, domain 2"/>
    <property type="match status" value="1"/>
</dbReference>
<sequence>MSVVTGFNSGLSESYGAFINNEFLPIEGGSFPAIAAATGEQLATIGRCGKKEVEKAVRAAEVAFHSWKRLQPEERAAYLHKLADALEQDKSRLTMIDTLDIGRGLWETSIDYQIAVAQYRYFASAIVTHEGFGRSIPDGYLVAKREPYGVCGQIIPWNVPAIMTALKIAPAVAAGNTVVLKPDENASLSTLELCKHIAKIFPPGVINVVPGWGEEAGAALTAHPGVVKLAFTGSSEVGRIISAAGANRLVPVSLELGGKSPNIVFPDVAPQDMDAIVDNVTFASMYCNGQSCLAGTRLFLHDAIYDDFMDRLVASMKRIRIADPTSEGPLLGCLISEEQGKRVKSYIDVGKACASLVTGGRRVEVSGCGNGWFFEPTVFETSNYTPIAQEEIFGPVLSVIRWNDYEKLVHDANNVRYGLAAGLYTTNLKMAMETADRLDAGNVWINSYFNLASGSPFGGFKESGIGSEYCRETLNMYTHLKAITVQGHVKPAWYAPKA</sequence>
<evidence type="ECO:0000313" key="6">
    <source>
        <dbReference type="Proteomes" id="UP001596411"/>
    </source>
</evidence>
<dbReference type="RefSeq" id="WP_346063689.1">
    <property type="nucleotide sequence ID" value="NZ_BAAADR010000021.1"/>
</dbReference>
<dbReference type="InterPro" id="IPR029510">
    <property type="entry name" value="Ald_DH_CS_GLU"/>
</dbReference>
<dbReference type="PROSITE" id="PS00687">
    <property type="entry name" value="ALDEHYDE_DEHYDR_GLU"/>
    <property type="match status" value="1"/>
</dbReference>
<feature type="active site" evidence="2">
    <location>
        <position position="255"/>
    </location>
</feature>
<dbReference type="PANTHER" id="PTHR11699">
    <property type="entry name" value="ALDEHYDE DEHYDROGENASE-RELATED"/>
    <property type="match status" value="1"/>
</dbReference>
<evidence type="ECO:0000259" key="4">
    <source>
        <dbReference type="Pfam" id="PF00171"/>
    </source>
</evidence>
<feature type="domain" description="Aldehyde dehydrogenase" evidence="4">
    <location>
        <begin position="29"/>
        <end position="483"/>
    </location>
</feature>
<evidence type="ECO:0000256" key="3">
    <source>
        <dbReference type="RuleBase" id="RU003345"/>
    </source>
</evidence>
<proteinExistence type="inferred from homology"/>
<protein>
    <submittedName>
        <fullName evidence="5">Aldehyde dehydrogenase family protein</fullName>
    </submittedName>
</protein>
<keyword evidence="1 3" id="KW-0560">Oxidoreductase</keyword>
<accession>A0ABW2EW83</accession>